<sequence>MQTKKLSEYRNPAEDYDNMLENLYILQDETTVKSLLQTRLNIAQGMFQGSEVKDAFKDLMDS</sequence>
<evidence type="ECO:0000313" key="1">
    <source>
        <dbReference type="EMBL" id="XCN73686.1"/>
    </source>
</evidence>
<gene>
    <name evidence="1" type="ORF">Q3M24_02730</name>
</gene>
<organism evidence="1">
    <name type="scientific">Candidatus Electrothrix aestuarii</name>
    <dbReference type="NCBI Taxonomy" id="3062594"/>
    <lineage>
        <taxon>Bacteria</taxon>
        <taxon>Pseudomonadati</taxon>
        <taxon>Thermodesulfobacteriota</taxon>
        <taxon>Desulfobulbia</taxon>
        <taxon>Desulfobulbales</taxon>
        <taxon>Desulfobulbaceae</taxon>
        <taxon>Candidatus Electrothrix</taxon>
    </lineage>
</organism>
<dbReference type="AlphaFoldDB" id="A0AAU8LWS6"/>
<reference evidence="1" key="1">
    <citation type="journal article" date="2024" name="Syst. Appl. Microbiol.">
        <title>First single-strain enrichments of Electrothrix cable bacteria, description of E. aestuarii sp. nov. and E. rattekaaiensis sp. nov., and proposal of a cable bacteria taxonomy following the rules of the SeqCode.</title>
        <authorList>
            <person name="Plum-Jensen L.E."/>
            <person name="Schramm A."/>
            <person name="Marshall I.P.G."/>
        </authorList>
    </citation>
    <scope>NUCLEOTIDE SEQUENCE</scope>
    <source>
        <strain evidence="1">Rat1</strain>
    </source>
</reference>
<dbReference type="KEGG" id="eaj:Q3M24_02730"/>
<accession>A0AAU8LWS6</accession>
<reference evidence="1" key="2">
    <citation type="submission" date="2024-06" db="EMBL/GenBank/DDBJ databases">
        <authorList>
            <person name="Plum-Jensen L.E."/>
            <person name="Schramm A."/>
            <person name="Marshall I.P.G."/>
        </authorList>
    </citation>
    <scope>NUCLEOTIDE SEQUENCE</scope>
    <source>
        <strain evidence="1">Rat1</strain>
    </source>
</reference>
<name>A0AAU8LWS6_9BACT</name>
<proteinExistence type="predicted"/>
<protein>
    <submittedName>
        <fullName evidence="1">Uncharacterized protein</fullName>
    </submittedName>
</protein>
<dbReference type="EMBL" id="CP159373">
    <property type="protein sequence ID" value="XCN73686.1"/>
    <property type="molecule type" value="Genomic_DNA"/>
</dbReference>